<reference evidence="6" key="1">
    <citation type="submission" date="2023-02" db="EMBL/GenBank/DDBJ databases">
        <title>Identification and recombinant expression of a fungal hydrolase from Papiliotrema laurentii that hydrolyzes apple cutin and clears colloidal polyester polyurethane.</title>
        <authorList>
            <consortium name="DOE Joint Genome Institute"/>
            <person name="Roman V.A."/>
            <person name="Bojanowski C."/>
            <person name="Crable B.R."/>
            <person name="Wagner D.N."/>
            <person name="Hung C.S."/>
            <person name="Nadeau L.J."/>
            <person name="Schratz L."/>
            <person name="Haridas S."/>
            <person name="Pangilinan J."/>
            <person name="Lipzen A."/>
            <person name="Na H."/>
            <person name="Yan M."/>
            <person name="Ng V."/>
            <person name="Grigoriev I.V."/>
            <person name="Spatafora J.W."/>
            <person name="Barlow D."/>
            <person name="Biffinger J."/>
            <person name="Kelley-Loughnane N."/>
            <person name="Varaljay V.A."/>
            <person name="Crookes-Goodson W.J."/>
        </authorList>
    </citation>
    <scope>NUCLEOTIDE SEQUENCE</scope>
    <source>
        <strain evidence="6">5307AH</strain>
    </source>
</reference>
<dbReference type="SUPFAM" id="SSF47095">
    <property type="entry name" value="HMG-box"/>
    <property type="match status" value="1"/>
</dbReference>
<protein>
    <recommendedName>
        <fullName evidence="5">HMG box domain-containing protein</fullName>
    </recommendedName>
</protein>
<proteinExistence type="predicted"/>
<sequence>MLSFLTMSQPPLSAPFHRPDSQFEEQGVSPAATQLPREPAHHLTPPVDPIQHLTPPITYPGSASPTIPPSWHSQQTYGYPSTTPTYPVALPQHAQHTYEPITPTAATDYFGWTMTATDTESTASNLIPTPCDAIPRSGTGYSTTNDLGLSFTDGQPLSPTANDYSPSHEVLTPLQASFAPRQTVEYYSDPALIHEPAPQPIQTPYPHGSYLYPSPSHALGVLPFSAEQAKSSPYEPSTLIPRSVSTSRRGSSTAEKQSDTSRSTSPLTAAARQDAEEQAYLARRDTKERPPAHMVERERKNIDWKGLRHKGSAPEVVQELLKMTTKNLKNPTDAPKRPMNAFMIYMSIRRPQIAKSNPKNVNGENSRILAREWTWFMPDVEKQYWLDLADDYRDEFKRRFPSFQYRRTTDYPGQTNSKKRRLSDSGDDEGRRVRPAPYRAFSSNAAVIRGWPGYPTALMTPQSDVMALTPSVLAPTRGDDYFASNDRDGAIGLALSNITGLELPYRG</sequence>
<evidence type="ECO:0000256" key="3">
    <source>
        <dbReference type="PROSITE-ProRule" id="PRU00267"/>
    </source>
</evidence>
<dbReference type="GO" id="GO:0000981">
    <property type="term" value="F:DNA-binding transcription factor activity, RNA polymerase II-specific"/>
    <property type="evidence" value="ECO:0007669"/>
    <property type="project" value="TreeGrafter"/>
</dbReference>
<comment type="caution">
    <text evidence="6">The sequence shown here is derived from an EMBL/GenBank/DDBJ whole genome shotgun (WGS) entry which is preliminary data.</text>
</comment>
<dbReference type="PANTHER" id="PTHR45789">
    <property type="entry name" value="FI18025P1"/>
    <property type="match status" value="1"/>
</dbReference>
<feature type="compositionally biased region" description="Polar residues" evidence="4">
    <location>
        <begin position="61"/>
        <end position="75"/>
    </location>
</feature>
<dbReference type="GO" id="GO:0000978">
    <property type="term" value="F:RNA polymerase II cis-regulatory region sequence-specific DNA binding"/>
    <property type="evidence" value="ECO:0007669"/>
    <property type="project" value="TreeGrafter"/>
</dbReference>
<dbReference type="Proteomes" id="UP001182556">
    <property type="component" value="Unassembled WGS sequence"/>
</dbReference>
<dbReference type="GO" id="GO:0005634">
    <property type="term" value="C:nucleus"/>
    <property type="evidence" value="ECO:0007669"/>
    <property type="project" value="UniProtKB-UniRule"/>
</dbReference>
<feature type="region of interest" description="Disordered" evidence="4">
    <location>
        <begin position="407"/>
        <end position="434"/>
    </location>
</feature>
<gene>
    <name evidence="6" type="ORF">DB88DRAFT_5032</name>
</gene>
<dbReference type="Gene3D" id="1.10.30.10">
    <property type="entry name" value="High mobility group box domain"/>
    <property type="match status" value="1"/>
</dbReference>
<dbReference type="InterPro" id="IPR009071">
    <property type="entry name" value="HMG_box_dom"/>
</dbReference>
<feature type="DNA-binding region" description="HMG box" evidence="3">
    <location>
        <begin position="335"/>
        <end position="404"/>
    </location>
</feature>
<dbReference type="SMART" id="SM00398">
    <property type="entry name" value="HMG"/>
    <property type="match status" value="1"/>
</dbReference>
<feature type="compositionally biased region" description="Low complexity" evidence="4">
    <location>
        <begin position="242"/>
        <end position="253"/>
    </location>
</feature>
<feature type="region of interest" description="Disordered" evidence="4">
    <location>
        <begin position="230"/>
        <end position="276"/>
    </location>
</feature>
<evidence type="ECO:0000256" key="2">
    <source>
        <dbReference type="ARBA" id="ARBA00023242"/>
    </source>
</evidence>
<feature type="region of interest" description="Disordered" evidence="4">
    <location>
        <begin position="1"/>
        <end position="84"/>
    </location>
</feature>
<feature type="compositionally biased region" description="Polar residues" evidence="4">
    <location>
        <begin position="1"/>
        <end position="11"/>
    </location>
</feature>
<organism evidence="6 7">
    <name type="scientific">Papiliotrema laurentii</name>
    <name type="common">Cryptococcus laurentii</name>
    <dbReference type="NCBI Taxonomy" id="5418"/>
    <lineage>
        <taxon>Eukaryota</taxon>
        <taxon>Fungi</taxon>
        <taxon>Dikarya</taxon>
        <taxon>Basidiomycota</taxon>
        <taxon>Agaricomycotina</taxon>
        <taxon>Tremellomycetes</taxon>
        <taxon>Tremellales</taxon>
        <taxon>Rhynchogastremaceae</taxon>
        <taxon>Papiliotrema</taxon>
    </lineage>
</organism>
<keyword evidence="2 3" id="KW-0539">Nucleus</keyword>
<dbReference type="InterPro" id="IPR051356">
    <property type="entry name" value="SOX/SOX-like_TF"/>
</dbReference>
<name>A0AAD9FVQ8_PAPLA</name>
<dbReference type="EMBL" id="JAODAN010000001">
    <property type="protein sequence ID" value="KAK1926967.1"/>
    <property type="molecule type" value="Genomic_DNA"/>
</dbReference>
<evidence type="ECO:0000256" key="1">
    <source>
        <dbReference type="ARBA" id="ARBA00023125"/>
    </source>
</evidence>
<dbReference type="AlphaFoldDB" id="A0AAD9FVQ8"/>
<evidence type="ECO:0000313" key="7">
    <source>
        <dbReference type="Proteomes" id="UP001182556"/>
    </source>
</evidence>
<evidence type="ECO:0000256" key="4">
    <source>
        <dbReference type="SAM" id="MobiDB-lite"/>
    </source>
</evidence>
<evidence type="ECO:0000259" key="5">
    <source>
        <dbReference type="PROSITE" id="PS50118"/>
    </source>
</evidence>
<dbReference type="PANTHER" id="PTHR45789:SF2">
    <property type="entry name" value="FI18025P1"/>
    <property type="match status" value="1"/>
</dbReference>
<keyword evidence="1 3" id="KW-0238">DNA-binding</keyword>
<feature type="domain" description="HMG box" evidence="5">
    <location>
        <begin position="335"/>
        <end position="404"/>
    </location>
</feature>
<dbReference type="PROSITE" id="PS50118">
    <property type="entry name" value="HMG_BOX_2"/>
    <property type="match status" value="1"/>
</dbReference>
<evidence type="ECO:0000313" key="6">
    <source>
        <dbReference type="EMBL" id="KAK1926967.1"/>
    </source>
</evidence>
<dbReference type="InterPro" id="IPR036910">
    <property type="entry name" value="HMG_box_dom_sf"/>
</dbReference>
<accession>A0AAD9FVQ8</accession>
<keyword evidence="7" id="KW-1185">Reference proteome</keyword>
<dbReference type="Pfam" id="PF00505">
    <property type="entry name" value="HMG_box"/>
    <property type="match status" value="1"/>
</dbReference>
<feature type="compositionally biased region" description="Basic and acidic residues" evidence="4">
    <location>
        <begin position="422"/>
        <end position="432"/>
    </location>
</feature>